<name>A0ABN3BMB8_9ACTN</name>
<organism evidence="2 3">
    <name type="scientific">Streptomyces bangladeshensis</name>
    <dbReference type="NCBI Taxonomy" id="295352"/>
    <lineage>
        <taxon>Bacteria</taxon>
        <taxon>Bacillati</taxon>
        <taxon>Actinomycetota</taxon>
        <taxon>Actinomycetes</taxon>
        <taxon>Kitasatosporales</taxon>
        <taxon>Streptomycetaceae</taxon>
        <taxon>Streptomyces</taxon>
    </lineage>
</organism>
<gene>
    <name evidence="2" type="ORF">GCM10009787_38400</name>
</gene>
<evidence type="ECO:0000256" key="1">
    <source>
        <dbReference type="SAM" id="MobiDB-lite"/>
    </source>
</evidence>
<evidence type="ECO:0000313" key="3">
    <source>
        <dbReference type="Proteomes" id="UP001501391"/>
    </source>
</evidence>
<sequence>MAGKGEGKVTWVKVDVSPPVTTAALVELSCSLPVWGMLMISASRSVADGQARLGPTRPDRFAAKRSLE</sequence>
<reference evidence="2 3" key="1">
    <citation type="journal article" date="2019" name="Int. J. Syst. Evol. Microbiol.">
        <title>The Global Catalogue of Microorganisms (GCM) 10K type strain sequencing project: providing services to taxonomists for standard genome sequencing and annotation.</title>
        <authorList>
            <consortium name="The Broad Institute Genomics Platform"/>
            <consortium name="The Broad Institute Genome Sequencing Center for Infectious Disease"/>
            <person name="Wu L."/>
            <person name="Ma J."/>
        </authorList>
    </citation>
    <scope>NUCLEOTIDE SEQUENCE [LARGE SCALE GENOMIC DNA]</scope>
    <source>
        <strain evidence="2 3">JCM 14924</strain>
    </source>
</reference>
<dbReference type="EMBL" id="BAAAOQ010000012">
    <property type="protein sequence ID" value="GAA2197913.1"/>
    <property type="molecule type" value="Genomic_DNA"/>
</dbReference>
<accession>A0ABN3BMB8</accession>
<feature type="compositionally biased region" description="Basic and acidic residues" evidence="1">
    <location>
        <begin position="57"/>
        <end position="68"/>
    </location>
</feature>
<keyword evidence="3" id="KW-1185">Reference proteome</keyword>
<protein>
    <submittedName>
        <fullName evidence="2">Uncharacterized protein</fullName>
    </submittedName>
</protein>
<proteinExistence type="predicted"/>
<comment type="caution">
    <text evidence="2">The sequence shown here is derived from an EMBL/GenBank/DDBJ whole genome shotgun (WGS) entry which is preliminary data.</text>
</comment>
<evidence type="ECO:0000313" key="2">
    <source>
        <dbReference type="EMBL" id="GAA2197913.1"/>
    </source>
</evidence>
<dbReference type="Proteomes" id="UP001501391">
    <property type="component" value="Unassembled WGS sequence"/>
</dbReference>
<feature type="region of interest" description="Disordered" evidence="1">
    <location>
        <begin position="49"/>
        <end position="68"/>
    </location>
</feature>